<dbReference type="AlphaFoldDB" id="A0A9P0KN96"/>
<evidence type="ECO:0000259" key="1">
    <source>
        <dbReference type="Pfam" id="PF16087"/>
    </source>
</evidence>
<feature type="domain" description="DUF4817" evidence="1">
    <location>
        <begin position="9"/>
        <end position="52"/>
    </location>
</feature>
<dbReference type="Proteomes" id="UP001152888">
    <property type="component" value="Unassembled WGS sequence"/>
</dbReference>
<name>A0A9P0KN96_ACAOB</name>
<evidence type="ECO:0000313" key="3">
    <source>
        <dbReference type="Proteomes" id="UP001152888"/>
    </source>
</evidence>
<accession>A0A9P0KN96</accession>
<evidence type="ECO:0000313" key="2">
    <source>
        <dbReference type="EMBL" id="CAH1977543.1"/>
    </source>
</evidence>
<protein>
    <recommendedName>
        <fullName evidence="1">DUF4817 domain-containing protein</fullName>
    </recommendedName>
</protein>
<dbReference type="OrthoDB" id="6768865at2759"/>
<reference evidence="2" key="1">
    <citation type="submission" date="2022-03" db="EMBL/GenBank/DDBJ databases">
        <authorList>
            <person name="Sayadi A."/>
        </authorList>
    </citation>
    <scope>NUCLEOTIDE SEQUENCE</scope>
</reference>
<keyword evidence="3" id="KW-1185">Reference proteome</keyword>
<dbReference type="Pfam" id="PF16087">
    <property type="entry name" value="DUF4817"/>
    <property type="match status" value="1"/>
</dbReference>
<organism evidence="2 3">
    <name type="scientific">Acanthoscelides obtectus</name>
    <name type="common">Bean weevil</name>
    <name type="synonym">Bruchus obtectus</name>
    <dbReference type="NCBI Taxonomy" id="200917"/>
    <lineage>
        <taxon>Eukaryota</taxon>
        <taxon>Metazoa</taxon>
        <taxon>Ecdysozoa</taxon>
        <taxon>Arthropoda</taxon>
        <taxon>Hexapoda</taxon>
        <taxon>Insecta</taxon>
        <taxon>Pterygota</taxon>
        <taxon>Neoptera</taxon>
        <taxon>Endopterygota</taxon>
        <taxon>Coleoptera</taxon>
        <taxon>Polyphaga</taxon>
        <taxon>Cucujiformia</taxon>
        <taxon>Chrysomeloidea</taxon>
        <taxon>Chrysomelidae</taxon>
        <taxon>Bruchinae</taxon>
        <taxon>Bruchini</taxon>
        <taxon>Acanthoscelides</taxon>
    </lineage>
</organism>
<proteinExistence type="predicted"/>
<gene>
    <name evidence="2" type="ORF">ACAOBT_LOCUS12720</name>
</gene>
<dbReference type="EMBL" id="CAKOFQ010006860">
    <property type="protein sequence ID" value="CAH1977543.1"/>
    <property type="molecule type" value="Genomic_DNA"/>
</dbReference>
<comment type="caution">
    <text evidence="2">The sequence shown here is derived from an EMBL/GenBank/DDBJ whole genome shotgun (WGS) entry which is preliminary data.</text>
</comment>
<dbReference type="InterPro" id="IPR032135">
    <property type="entry name" value="DUF4817"/>
</dbReference>
<sequence length="84" mass="9978">MNFSTQGMVDMIYVLGASDKNSLLAIRLYNQRHPDRREPCRKTLDSLMERFKCTASEAYEKKERVKPVSQFLTYMFMNENDIFE</sequence>